<dbReference type="KEGG" id="pko:PKOR_05695"/>
<evidence type="ECO:0000313" key="2">
    <source>
        <dbReference type="EMBL" id="AKD02709.1"/>
    </source>
</evidence>
<gene>
    <name evidence="2" type="ORF">PKOR_05695</name>
</gene>
<name>A0A0E3ZCN3_9BACT</name>
<keyword evidence="1" id="KW-0812">Transmembrane</keyword>
<keyword evidence="1" id="KW-0472">Membrane</keyword>
<feature type="transmembrane region" description="Helical" evidence="1">
    <location>
        <begin position="6"/>
        <end position="21"/>
    </location>
</feature>
<keyword evidence="3" id="KW-1185">Reference proteome</keyword>
<dbReference type="EMBL" id="CP009621">
    <property type="protein sequence ID" value="AKD02709.1"/>
    <property type="molecule type" value="Genomic_DNA"/>
</dbReference>
<evidence type="ECO:0008006" key="4">
    <source>
        <dbReference type="Google" id="ProtNLM"/>
    </source>
</evidence>
<organism evidence="2 3">
    <name type="scientific">Pontibacter korlensis</name>
    <dbReference type="NCBI Taxonomy" id="400092"/>
    <lineage>
        <taxon>Bacteria</taxon>
        <taxon>Pseudomonadati</taxon>
        <taxon>Bacteroidota</taxon>
        <taxon>Cytophagia</taxon>
        <taxon>Cytophagales</taxon>
        <taxon>Hymenobacteraceae</taxon>
        <taxon>Pontibacter</taxon>
    </lineage>
</organism>
<dbReference type="AlphaFoldDB" id="A0A0E3ZCN3"/>
<dbReference type="PATRIC" id="fig|400092.3.peg.1264"/>
<evidence type="ECO:0000313" key="3">
    <source>
        <dbReference type="Proteomes" id="UP000033109"/>
    </source>
</evidence>
<dbReference type="RefSeq" id="WP_046309641.1">
    <property type="nucleotide sequence ID" value="NZ_CBCSCY010000001.1"/>
</dbReference>
<accession>A0A0E3ZCN3</accession>
<keyword evidence="1" id="KW-1133">Transmembrane helix</keyword>
<evidence type="ECO:0000256" key="1">
    <source>
        <dbReference type="SAM" id="Phobius"/>
    </source>
</evidence>
<protein>
    <recommendedName>
        <fullName evidence="4">Aerotolerance regulator N-terminal domain-containing protein</fullName>
    </recommendedName>
</protein>
<dbReference type="Proteomes" id="UP000033109">
    <property type="component" value="Chromosome"/>
</dbReference>
<sequence>MQYSWLIAIPLVLLLAWLAWRRPNSQRLVWRTVASAVAAVSLVLLIFPPTLQQAISPGTAILLTEGYHADTLKAVLQKLEAESQVYTYKSTATVKEATAISSLTRLPPNLQTLHVLGYGLEEEELEQLQHLQLQPHLSPAPTGVQAVSWPQHVKLGGAVEVAGKYTLGAESVKLYLYAAGKARDSIEVIADSTHSFCLRYYPKQQGRYTYTLLQKQGEQTDTLGQVPVQVEPPQQLGVLLLASSPNFEFKFLKNHLAQLQHRVALHTTISKDLSQSEWLNMPKLELGRITPKLLQNFDVVVTEPEALEGMNTTERATLQKAVTEGGLGILTIAAAPVNTRNTAFFTGFQSKRLSQQDSRNTRASWGEETAGANATPYSLVSTSAVRPLVREQEDNVLAGAKKAGWGKVALSLVPQTFPWQLEGKEEVYSSYWSHVLSEVAREQVQERFWQVERPQVPQPYKPVLLTLTDYTSRGAGVTVPAATVISIADSTSINLPLAQQVHQPEKYSGTFWPTRSGWYKVQTADVSPYFFFVQDTSAWRFESIASKRAATQAFAAQQSINAAGTSIAYKDEQVLLIWFFVLFTLSSAFLWLEEKF</sequence>
<dbReference type="OrthoDB" id="980086at2"/>
<feature type="transmembrane region" description="Helical" evidence="1">
    <location>
        <begin position="575"/>
        <end position="592"/>
    </location>
</feature>
<proteinExistence type="predicted"/>
<dbReference type="STRING" id="400092.PKOR_05695"/>
<feature type="transmembrane region" description="Helical" evidence="1">
    <location>
        <begin position="28"/>
        <end position="47"/>
    </location>
</feature>
<reference evidence="2 3" key="1">
    <citation type="journal article" date="2015" name="Sci. Rep.">
        <title>Unraveling adaptation of Pontibacter korlensis to radiation and infertility in desert through complete genome and comparative transcriptomic analysis.</title>
        <authorList>
            <person name="Dai J."/>
            <person name="Dai W."/>
            <person name="Qiu C."/>
            <person name="Yang Z."/>
            <person name="Zhang Y."/>
            <person name="Zhou M."/>
            <person name="Zhang L."/>
            <person name="Fang C."/>
            <person name="Gao Q."/>
            <person name="Yang Q."/>
            <person name="Li X."/>
            <person name="Wang Z."/>
            <person name="Wang Z."/>
            <person name="Jia Z."/>
            <person name="Chen X."/>
        </authorList>
    </citation>
    <scope>NUCLEOTIDE SEQUENCE [LARGE SCALE GENOMIC DNA]</scope>
    <source>
        <strain evidence="2 3">X14-1T</strain>
    </source>
</reference>
<dbReference type="HOGENOM" id="CLU_032906_0_0_10"/>